<dbReference type="InterPro" id="IPR002136">
    <property type="entry name" value="Ribosomal_uL4"/>
</dbReference>
<keyword evidence="3 5" id="KW-0687">Ribonucleoprotein</keyword>
<keyword evidence="5" id="KW-0694">RNA-binding</keyword>
<evidence type="ECO:0000256" key="2">
    <source>
        <dbReference type="ARBA" id="ARBA00022980"/>
    </source>
</evidence>
<dbReference type="SUPFAM" id="SSF52166">
    <property type="entry name" value="Ribosomal protein L4"/>
    <property type="match status" value="1"/>
</dbReference>
<feature type="region of interest" description="Disordered" evidence="6">
    <location>
        <begin position="39"/>
        <end position="63"/>
    </location>
</feature>
<accession>A0A1F7GNR3</accession>
<dbReference type="Proteomes" id="UP000177026">
    <property type="component" value="Unassembled WGS sequence"/>
</dbReference>
<comment type="subunit">
    <text evidence="5">Part of the 50S ribosomal subunit.</text>
</comment>
<comment type="similarity">
    <text evidence="1 5">Belongs to the universal ribosomal protein uL4 family.</text>
</comment>
<dbReference type="GO" id="GO:0005840">
    <property type="term" value="C:ribosome"/>
    <property type="evidence" value="ECO:0007669"/>
    <property type="project" value="UniProtKB-KW"/>
</dbReference>
<keyword evidence="2 5" id="KW-0689">Ribosomal protein</keyword>
<evidence type="ECO:0000313" key="8">
    <source>
        <dbReference type="Proteomes" id="UP000177026"/>
    </source>
</evidence>
<dbReference type="AlphaFoldDB" id="A0A1F7GNR3"/>
<protein>
    <recommendedName>
        <fullName evidence="4 5">Large ribosomal subunit protein uL4</fullName>
    </recommendedName>
</protein>
<dbReference type="GO" id="GO:1990904">
    <property type="term" value="C:ribonucleoprotein complex"/>
    <property type="evidence" value="ECO:0007669"/>
    <property type="project" value="UniProtKB-KW"/>
</dbReference>
<dbReference type="GO" id="GO:0006412">
    <property type="term" value="P:translation"/>
    <property type="evidence" value="ECO:0007669"/>
    <property type="project" value="UniProtKB-UniRule"/>
</dbReference>
<dbReference type="NCBIfam" id="TIGR03953">
    <property type="entry name" value="rplD_bact"/>
    <property type="match status" value="1"/>
</dbReference>
<dbReference type="Pfam" id="PF00573">
    <property type="entry name" value="Ribosomal_L4"/>
    <property type="match status" value="1"/>
</dbReference>
<gene>
    <name evidence="5" type="primary">rplD</name>
    <name evidence="7" type="ORF">A2866_01445</name>
</gene>
<evidence type="ECO:0000256" key="4">
    <source>
        <dbReference type="ARBA" id="ARBA00035244"/>
    </source>
</evidence>
<sequence length="206" mass="23252">MNGIKKSDLEVPKEAFNEKENPNLLAQYVRVYLSNQRTGTASTKTRSEVKGSTRKIYKQKGTGRARHGDIKAPVFVGGGITGGPKPRNYSLKMNKKQIRKALYIAFSQQFKNKNIVALADEFLGMQAKTKLIADFLKKMQFDRLSILILVAKGGRNNFTLALRNLPLVIVKDIMSVNAYEILQCKKIFIIESALPVLEKHFLKHEN</sequence>
<name>A0A1F7GNR3_9BACT</name>
<reference evidence="7 8" key="1">
    <citation type="journal article" date="2016" name="Nat. Commun.">
        <title>Thousands of microbial genomes shed light on interconnected biogeochemical processes in an aquifer system.</title>
        <authorList>
            <person name="Anantharaman K."/>
            <person name="Brown C.T."/>
            <person name="Hug L.A."/>
            <person name="Sharon I."/>
            <person name="Castelle C.J."/>
            <person name="Probst A.J."/>
            <person name="Thomas B.C."/>
            <person name="Singh A."/>
            <person name="Wilkins M.J."/>
            <person name="Karaoz U."/>
            <person name="Brodie E.L."/>
            <person name="Williams K.H."/>
            <person name="Hubbard S.S."/>
            <person name="Banfield J.F."/>
        </authorList>
    </citation>
    <scope>NUCLEOTIDE SEQUENCE [LARGE SCALE GENOMIC DNA]</scope>
</reference>
<comment type="function">
    <text evidence="5">One of the primary rRNA binding proteins, this protein initially binds near the 5'-end of the 23S rRNA. It is important during the early stages of 50S assembly. It makes multiple contacts with different domains of the 23S rRNA in the assembled 50S subunit and ribosome.</text>
</comment>
<evidence type="ECO:0000256" key="1">
    <source>
        <dbReference type="ARBA" id="ARBA00010528"/>
    </source>
</evidence>
<dbReference type="GO" id="GO:0003735">
    <property type="term" value="F:structural constituent of ribosome"/>
    <property type="evidence" value="ECO:0007669"/>
    <property type="project" value="InterPro"/>
</dbReference>
<evidence type="ECO:0000313" key="7">
    <source>
        <dbReference type="EMBL" id="OGK20547.1"/>
    </source>
</evidence>
<dbReference type="EMBL" id="MFZI01000032">
    <property type="protein sequence ID" value="OGK20547.1"/>
    <property type="molecule type" value="Genomic_DNA"/>
</dbReference>
<dbReference type="GO" id="GO:0019843">
    <property type="term" value="F:rRNA binding"/>
    <property type="evidence" value="ECO:0007669"/>
    <property type="project" value="UniProtKB-UniRule"/>
</dbReference>
<dbReference type="InterPro" id="IPR023574">
    <property type="entry name" value="Ribosomal_uL4_dom_sf"/>
</dbReference>
<dbReference type="Gene3D" id="3.40.1370.10">
    <property type="match status" value="1"/>
</dbReference>
<dbReference type="HAMAP" id="MF_01328_B">
    <property type="entry name" value="Ribosomal_uL4_B"/>
    <property type="match status" value="1"/>
</dbReference>
<comment type="caution">
    <text evidence="7">The sequence shown here is derived from an EMBL/GenBank/DDBJ whole genome shotgun (WGS) entry which is preliminary data.</text>
</comment>
<organism evidence="7 8">
    <name type="scientific">Candidatus Roizmanbacteria bacterium RIFCSPHIGHO2_01_FULL_39_8</name>
    <dbReference type="NCBI Taxonomy" id="1802033"/>
    <lineage>
        <taxon>Bacteria</taxon>
        <taxon>Candidatus Roizmaniibacteriota</taxon>
    </lineage>
</organism>
<evidence type="ECO:0000256" key="3">
    <source>
        <dbReference type="ARBA" id="ARBA00023274"/>
    </source>
</evidence>
<evidence type="ECO:0000256" key="6">
    <source>
        <dbReference type="SAM" id="MobiDB-lite"/>
    </source>
</evidence>
<feature type="compositionally biased region" description="Basic residues" evidence="6">
    <location>
        <begin position="52"/>
        <end position="63"/>
    </location>
</feature>
<dbReference type="PANTHER" id="PTHR10746:SF6">
    <property type="entry name" value="LARGE RIBOSOMAL SUBUNIT PROTEIN UL4M"/>
    <property type="match status" value="1"/>
</dbReference>
<comment type="function">
    <text evidence="5">Forms part of the polypeptide exit tunnel.</text>
</comment>
<evidence type="ECO:0000256" key="5">
    <source>
        <dbReference type="HAMAP-Rule" id="MF_01328"/>
    </source>
</evidence>
<proteinExistence type="inferred from homology"/>
<dbReference type="InterPro" id="IPR013005">
    <property type="entry name" value="Ribosomal_uL4-like"/>
</dbReference>
<keyword evidence="5" id="KW-0699">rRNA-binding</keyword>
<dbReference type="PANTHER" id="PTHR10746">
    <property type="entry name" value="50S RIBOSOMAL PROTEIN L4"/>
    <property type="match status" value="1"/>
</dbReference>